<reference evidence="3" key="1">
    <citation type="journal article" date="2022" name="Int. J. Mol. Sci.">
        <title>Draft Genome of Tanacetum Coccineum: Genomic Comparison of Closely Related Tanacetum-Family Plants.</title>
        <authorList>
            <person name="Yamashiro T."/>
            <person name="Shiraishi A."/>
            <person name="Nakayama K."/>
            <person name="Satake H."/>
        </authorList>
    </citation>
    <scope>NUCLEOTIDE SEQUENCE</scope>
</reference>
<feature type="compositionally biased region" description="Polar residues" evidence="1">
    <location>
        <begin position="1056"/>
        <end position="1067"/>
    </location>
</feature>
<name>A0ABQ5G2C2_9ASTR</name>
<dbReference type="Gene3D" id="3.30.420.10">
    <property type="entry name" value="Ribonuclease H-like superfamily/Ribonuclease H"/>
    <property type="match status" value="1"/>
</dbReference>
<evidence type="ECO:0000313" key="4">
    <source>
        <dbReference type="Proteomes" id="UP001151760"/>
    </source>
</evidence>
<feature type="compositionally biased region" description="Polar residues" evidence="1">
    <location>
        <begin position="233"/>
        <end position="248"/>
    </location>
</feature>
<dbReference type="EMBL" id="BQNB010017971">
    <property type="protein sequence ID" value="GJT69248.1"/>
    <property type="molecule type" value="Genomic_DNA"/>
</dbReference>
<protein>
    <submittedName>
        <fullName evidence="3">Retrovirus-related pol polyprotein from transposon TNT 1-94</fullName>
    </submittedName>
</protein>
<dbReference type="InterPro" id="IPR036397">
    <property type="entry name" value="RNaseH_sf"/>
</dbReference>
<organism evidence="3 4">
    <name type="scientific">Tanacetum coccineum</name>
    <dbReference type="NCBI Taxonomy" id="301880"/>
    <lineage>
        <taxon>Eukaryota</taxon>
        <taxon>Viridiplantae</taxon>
        <taxon>Streptophyta</taxon>
        <taxon>Embryophyta</taxon>
        <taxon>Tracheophyta</taxon>
        <taxon>Spermatophyta</taxon>
        <taxon>Magnoliopsida</taxon>
        <taxon>eudicotyledons</taxon>
        <taxon>Gunneridae</taxon>
        <taxon>Pentapetalae</taxon>
        <taxon>asterids</taxon>
        <taxon>campanulids</taxon>
        <taxon>Asterales</taxon>
        <taxon>Asteraceae</taxon>
        <taxon>Asteroideae</taxon>
        <taxon>Anthemideae</taxon>
        <taxon>Anthemidinae</taxon>
        <taxon>Tanacetum</taxon>
    </lineage>
</organism>
<dbReference type="InterPro" id="IPR012337">
    <property type="entry name" value="RNaseH-like_sf"/>
</dbReference>
<feature type="domain" description="Reverse transcriptase Ty1/copia-type" evidence="2">
    <location>
        <begin position="601"/>
        <end position="684"/>
    </location>
</feature>
<reference evidence="3" key="2">
    <citation type="submission" date="2022-01" db="EMBL/GenBank/DDBJ databases">
        <authorList>
            <person name="Yamashiro T."/>
            <person name="Shiraishi A."/>
            <person name="Satake H."/>
            <person name="Nakayama K."/>
        </authorList>
    </citation>
    <scope>NUCLEOTIDE SEQUENCE</scope>
</reference>
<feature type="compositionally biased region" description="Low complexity" evidence="1">
    <location>
        <begin position="254"/>
        <end position="268"/>
    </location>
</feature>
<feature type="compositionally biased region" description="Polar residues" evidence="1">
    <location>
        <begin position="273"/>
        <end position="293"/>
    </location>
</feature>
<evidence type="ECO:0000259" key="2">
    <source>
        <dbReference type="Pfam" id="PF07727"/>
    </source>
</evidence>
<dbReference type="Proteomes" id="UP001151760">
    <property type="component" value="Unassembled WGS sequence"/>
</dbReference>
<comment type="caution">
    <text evidence="3">The sequence shown here is derived from an EMBL/GenBank/DDBJ whole genome shotgun (WGS) entry which is preliminary data.</text>
</comment>
<keyword evidence="4" id="KW-1185">Reference proteome</keyword>
<evidence type="ECO:0000313" key="3">
    <source>
        <dbReference type="EMBL" id="GJT69248.1"/>
    </source>
</evidence>
<dbReference type="PANTHER" id="PTHR11439:SF483">
    <property type="entry name" value="PEPTIDE SYNTHASE GLIP-LIKE, PUTATIVE (AFU_ORTHOLOGUE AFUA_3G12920)-RELATED"/>
    <property type="match status" value="1"/>
</dbReference>
<proteinExistence type="predicted"/>
<evidence type="ECO:0000256" key="1">
    <source>
        <dbReference type="SAM" id="MobiDB-lite"/>
    </source>
</evidence>
<dbReference type="SUPFAM" id="SSF53098">
    <property type="entry name" value="Ribonuclease H-like"/>
    <property type="match status" value="1"/>
</dbReference>
<feature type="compositionally biased region" description="Basic and acidic residues" evidence="1">
    <location>
        <begin position="1068"/>
        <end position="1079"/>
    </location>
</feature>
<accession>A0ABQ5G2C2</accession>
<dbReference type="Pfam" id="PF07727">
    <property type="entry name" value="RVT_2"/>
    <property type="match status" value="1"/>
</dbReference>
<dbReference type="CDD" id="cd09272">
    <property type="entry name" value="RNase_HI_RT_Ty1"/>
    <property type="match status" value="1"/>
</dbReference>
<dbReference type="InterPro" id="IPR013103">
    <property type="entry name" value="RVT_2"/>
</dbReference>
<feature type="region of interest" description="Disordered" evidence="1">
    <location>
        <begin position="513"/>
        <end position="532"/>
    </location>
</feature>
<gene>
    <name evidence="3" type="ORF">Tco_1028534</name>
</gene>
<feature type="region of interest" description="Disordered" evidence="1">
    <location>
        <begin position="212"/>
        <end position="293"/>
    </location>
</feature>
<sequence>MAVRHAHVMWGKGVEIDSVRERSDGSGLGDGLFKPKTAEGVDKLESQWTPDERIVVNQDQHLKSIIISCLPDDIMELVISHETVNDTWTDLDFQEKFDDEADERTSEEYLRDLDIEFHERASLKKILGGEQLTESSSKNDVKDTPFVPASLDYDNEMVPKSKDWVERLNPDSKLPNFNTKRILVSESEAVNECLKLTEGASPSSEVMTLTYQDHSPRERFGLGTMKHTKPKTQKSSNKNVSRPITVSNPELPKSSKSVNSSKQSQDSKPNGKNLDSSKPVTKTPSETQAQMTSNHDMYVASLRSSQNYKAQPYQYASPSKQILKSKAKPFPPCTHYGFNDHHPDDCRNYPKCKICGSYDHCTLEHNRVFQIRGGVLAESSQYSESSIRQNGVAERKNRTLIEAARTMLNGSILSKHFWTEAVRIVCYTQNRPVIVKRHDRTPYETFRERIPNISYFHVFGYLVFIHNHKDHLGKFDEKADDGSDISYYIIPHGRSHTELTQEKHVPEVIAPNESDIPHTEDAEGPPDLINPEETHEKKSMLTRIMAAKLTAASASECLFADFLFEIELKKVSEALKHPGWVDAMQEELNQFYRNKVWTLEEGIDYDETFAPVARMEAIRIFLAFATYMNFTVFQMDVKSALLNGKLKEKFYVKQPPGFESSAFLDYACKLDKSLYGPKQAPKACEDTNGPPNNLGHDLAVLYARYQSNPKESHLIAMKRILKYLKGTPTLGLYYPKCSRFNLKRDSDSGYAGCNMDRKITLGASQILGGKLVCWSAKKQQLVAMFSPEAEYVADAGCCANILWMKSQLSDYDIHYKMVPIFCDNTSAISISNNPVLHSRTKHIDIRYHFIRDHILKVDIELYFIPIEYQLADIFTKPLDKLTFTRLKAELGVIGEWFKNDCIDSVTTWEELVEKFVQKFYQLSYDNEEIKAEEDDDPDDVADIFKIKGNLFDYETPLCKAFNKFNYLLKIDTDLFTFDIQGIGTYEEYELNNPVIRDLEEPWLDNRVPYQLCDHICKAYHFKNGITKWPMCSSNIDGLCNVGELPGMVQNVGGRNYDTSNSSNTQDNQGHEERRDDPTHEPSVCKIKMMKYSFNADEEYIAIKESEYLNHSKDNLDAYRELLRIINEVWVVATLNE</sequence>
<dbReference type="PANTHER" id="PTHR11439">
    <property type="entry name" value="GAG-POL-RELATED RETROTRANSPOSON"/>
    <property type="match status" value="1"/>
</dbReference>
<feature type="region of interest" description="Disordered" evidence="1">
    <location>
        <begin position="1052"/>
        <end position="1081"/>
    </location>
</feature>